<dbReference type="Gene3D" id="3.40.190.10">
    <property type="entry name" value="Periplasmic binding protein-like II"/>
    <property type="match status" value="2"/>
</dbReference>
<dbReference type="RefSeq" id="WP_311830326.1">
    <property type="nucleotide sequence ID" value="NZ_JARQAJ010000007.1"/>
</dbReference>
<dbReference type="EMBL" id="JARQAJ010000007">
    <property type="protein sequence ID" value="MDT2760324.1"/>
    <property type="molecule type" value="Genomic_DNA"/>
</dbReference>
<name>A0ABU3FCD6_9ENTE</name>
<evidence type="ECO:0000256" key="3">
    <source>
        <dbReference type="ARBA" id="ARBA00022729"/>
    </source>
</evidence>
<proteinExistence type="inferred from homology"/>
<gene>
    <name evidence="6" type="ORF">P7H27_11175</name>
</gene>
<keyword evidence="3" id="KW-0732">Signal</keyword>
<dbReference type="PANTHER" id="PTHR30085">
    <property type="entry name" value="AMINO ACID ABC TRANSPORTER PERMEASE"/>
    <property type="match status" value="1"/>
</dbReference>
<evidence type="ECO:0000259" key="4">
    <source>
        <dbReference type="SMART" id="SM00062"/>
    </source>
</evidence>
<evidence type="ECO:0000256" key="2">
    <source>
        <dbReference type="ARBA" id="ARBA00022448"/>
    </source>
</evidence>
<organism evidence="6 7">
    <name type="scientific">Enterococcus xiangfangensis</name>
    <dbReference type="NCBI Taxonomy" id="1296537"/>
    <lineage>
        <taxon>Bacteria</taxon>
        <taxon>Bacillati</taxon>
        <taxon>Bacillota</taxon>
        <taxon>Bacilli</taxon>
        <taxon>Lactobacillales</taxon>
        <taxon>Enterococcaceae</taxon>
        <taxon>Enterococcus</taxon>
    </lineage>
</organism>
<dbReference type="SMART" id="SM00079">
    <property type="entry name" value="PBPe"/>
    <property type="match status" value="1"/>
</dbReference>
<evidence type="ECO:0000313" key="7">
    <source>
        <dbReference type="Proteomes" id="UP001181046"/>
    </source>
</evidence>
<dbReference type="SUPFAM" id="SSF53850">
    <property type="entry name" value="Periplasmic binding protein-like II"/>
    <property type="match status" value="1"/>
</dbReference>
<keyword evidence="2" id="KW-0813">Transport</keyword>
<dbReference type="Pfam" id="PF00497">
    <property type="entry name" value="SBP_bac_3"/>
    <property type="match status" value="1"/>
</dbReference>
<comment type="similarity">
    <text evidence="1">Belongs to the bacterial solute-binding protein 3 family.</text>
</comment>
<sequence>MSKLKKIGALLFLPLLVVIILSGCKGKSVANENIAKRIKDEPTIVWGVKYDTRLFGMMDIKTRKVEGFDIDIAKAITKEILGKEGKAEFTEVTSKTRIPLLKNGNIDAIIATMTITEERKEQVDFSDIYFDAGQSLLVKKGSPIKDVKSLTAEDTVLAVKGSTSSINIRKNAPDAKILELENYAEAFTALQSGQGQAMTTDNAILLGMASENKNYELAGGAFTNEPYGIAINKGQDDFLQEVDTALSKMHDNGTYDKIFEKWFPKDADGRAKKGAQF</sequence>
<dbReference type="SMART" id="SM00062">
    <property type="entry name" value="PBPb"/>
    <property type="match status" value="1"/>
</dbReference>
<dbReference type="PANTHER" id="PTHR30085:SF6">
    <property type="entry name" value="ABC TRANSPORTER GLUTAMINE-BINDING PROTEIN GLNH"/>
    <property type="match status" value="1"/>
</dbReference>
<feature type="domain" description="Ionotropic glutamate receptor C-terminal" evidence="5">
    <location>
        <begin position="43"/>
        <end position="265"/>
    </location>
</feature>
<protein>
    <submittedName>
        <fullName evidence="6">Transporter substrate-binding domain-containing protein</fullName>
    </submittedName>
</protein>
<dbReference type="Proteomes" id="UP001181046">
    <property type="component" value="Unassembled WGS sequence"/>
</dbReference>
<keyword evidence="7" id="KW-1185">Reference proteome</keyword>
<evidence type="ECO:0000256" key="1">
    <source>
        <dbReference type="ARBA" id="ARBA00010333"/>
    </source>
</evidence>
<evidence type="ECO:0000259" key="5">
    <source>
        <dbReference type="SMART" id="SM00079"/>
    </source>
</evidence>
<dbReference type="InterPro" id="IPR051455">
    <property type="entry name" value="Bact_solute-bind_prot3"/>
</dbReference>
<reference evidence="6" key="1">
    <citation type="submission" date="2023-03" db="EMBL/GenBank/DDBJ databases">
        <authorList>
            <person name="Shen W."/>
            <person name="Cai J."/>
        </authorList>
    </citation>
    <scope>NUCLEOTIDE SEQUENCE</scope>
    <source>
        <strain evidence="6">P66-3</strain>
    </source>
</reference>
<feature type="domain" description="Solute-binding protein family 3/N-terminal" evidence="4">
    <location>
        <begin position="43"/>
        <end position="266"/>
    </location>
</feature>
<comment type="caution">
    <text evidence="6">The sequence shown here is derived from an EMBL/GenBank/DDBJ whole genome shotgun (WGS) entry which is preliminary data.</text>
</comment>
<dbReference type="PROSITE" id="PS51257">
    <property type="entry name" value="PROKAR_LIPOPROTEIN"/>
    <property type="match status" value="1"/>
</dbReference>
<dbReference type="InterPro" id="IPR001638">
    <property type="entry name" value="Solute-binding_3/MltF_N"/>
</dbReference>
<dbReference type="InterPro" id="IPR001320">
    <property type="entry name" value="Iontro_rcpt_C"/>
</dbReference>
<accession>A0ABU3FCD6</accession>
<evidence type="ECO:0000313" key="6">
    <source>
        <dbReference type="EMBL" id="MDT2760324.1"/>
    </source>
</evidence>